<dbReference type="PANTHER" id="PTHR43792">
    <property type="entry name" value="GNAT FAMILY, PUTATIVE (AFU_ORTHOLOGUE AFUA_3G00765)-RELATED-RELATED"/>
    <property type="match status" value="1"/>
</dbReference>
<evidence type="ECO:0000259" key="1">
    <source>
        <dbReference type="Pfam" id="PF13302"/>
    </source>
</evidence>
<dbReference type="Gene3D" id="3.40.630.30">
    <property type="match status" value="1"/>
</dbReference>
<dbReference type="Pfam" id="PF13302">
    <property type="entry name" value="Acetyltransf_3"/>
    <property type="match status" value="1"/>
</dbReference>
<protein>
    <submittedName>
        <fullName evidence="2">GNAT family acetyltransferas-like protein</fullName>
    </submittedName>
</protein>
<dbReference type="OrthoDB" id="4072826at2759"/>
<organism evidence="2 3">
    <name type="scientific">Tothia fuscella</name>
    <dbReference type="NCBI Taxonomy" id="1048955"/>
    <lineage>
        <taxon>Eukaryota</taxon>
        <taxon>Fungi</taxon>
        <taxon>Dikarya</taxon>
        <taxon>Ascomycota</taxon>
        <taxon>Pezizomycotina</taxon>
        <taxon>Dothideomycetes</taxon>
        <taxon>Pleosporomycetidae</taxon>
        <taxon>Venturiales</taxon>
        <taxon>Cylindrosympodiaceae</taxon>
        <taxon>Tothia</taxon>
    </lineage>
</organism>
<name>A0A9P4NU84_9PEZI</name>
<feature type="domain" description="N-acetyltransferase" evidence="1">
    <location>
        <begin position="23"/>
        <end position="192"/>
    </location>
</feature>
<dbReference type="InterPro" id="IPR016181">
    <property type="entry name" value="Acyl_CoA_acyltransferase"/>
</dbReference>
<comment type="caution">
    <text evidence="2">The sequence shown here is derived from an EMBL/GenBank/DDBJ whole genome shotgun (WGS) entry which is preliminary data.</text>
</comment>
<evidence type="ECO:0000313" key="3">
    <source>
        <dbReference type="Proteomes" id="UP000800235"/>
    </source>
</evidence>
<reference evidence="2" key="1">
    <citation type="journal article" date="2020" name="Stud. Mycol.">
        <title>101 Dothideomycetes genomes: a test case for predicting lifestyles and emergence of pathogens.</title>
        <authorList>
            <person name="Haridas S."/>
            <person name="Albert R."/>
            <person name="Binder M."/>
            <person name="Bloem J."/>
            <person name="Labutti K."/>
            <person name="Salamov A."/>
            <person name="Andreopoulos B."/>
            <person name="Baker S."/>
            <person name="Barry K."/>
            <person name="Bills G."/>
            <person name="Bluhm B."/>
            <person name="Cannon C."/>
            <person name="Castanera R."/>
            <person name="Culley D."/>
            <person name="Daum C."/>
            <person name="Ezra D."/>
            <person name="Gonzalez J."/>
            <person name="Henrissat B."/>
            <person name="Kuo A."/>
            <person name="Liang C."/>
            <person name="Lipzen A."/>
            <person name="Lutzoni F."/>
            <person name="Magnuson J."/>
            <person name="Mondo S."/>
            <person name="Nolan M."/>
            <person name="Ohm R."/>
            <person name="Pangilinan J."/>
            <person name="Park H.-J."/>
            <person name="Ramirez L."/>
            <person name="Alfaro M."/>
            <person name="Sun H."/>
            <person name="Tritt A."/>
            <person name="Yoshinaga Y."/>
            <person name="Zwiers L.-H."/>
            <person name="Turgeon B."/>
            <person name="Goodwin S."/>
            <person name="Spatafora J."/>
            <person name="Crous P."/>
            <person name="Grigoriev I."/>
        </authorList>
    </citation>
    <scope>NUCLEOTIDE SEQUENCE</scope>
    <source>
        <strain evidence="2">CBS 130266</strain>
    </source>
</reference>
<dbReference type="PANTHER" id="PTHR43792:SF1">
    <property type="entry name" value="N-ACETYLTRANSFERASE DOMAIN-CONTAINING PROTEIN"/>
    <property type="match status" value="1"/>
</dbReference>
<dbReference type="InterPro" id="IPR051531">
    <property type="entry name" value="N-acetyltransferase"/>
</dbReference>
<dbReference type="InterPro" id="IPR000182">
    <property type="entry name" value="GNAT_dom"/>
</dbReference>
<proteinExistence type="predicted"/>
<dbReference type="Proteomes" id="UP000800235">
    <property type="component" value="Unassembled WGS sequence"/>
</dbReference>
<gene>
    <name evidence="2" type="ORF">EJ08DRAFT_649107</name>
</gene>
<dbReference type="EMBL" id="MU007033">
    <property type="protein sequence ID" value="KAF2431306.1"/>
    <property type="molecule type" value="Genomic_DNA"/>
</dbReference>
<evidence type="ECO:0000313" key="2">
    <source>
        <dbReference type="EMBL" id="KAF2431306.1"/>
    </source>
</evidence>
<dbReference type="GO" id="GO:0016747">
    <property type="term" value="F:acyltransferase activity, transferring groups other than amino-acyl groups"/>
    <property type="evidence" value="ECO:0007669"/>
    <property type="project" value="InterPro"/>
</dbReference>
<keyword evidence="3" id="KW-1185">Reference proteome</keyword>
<dbReference type="AlphaFoldDB" id="A0A9P4NU84"/>
<accession>A0A9P4NU84</accession>
<dbReference type="SUPFAM" id="SSF55729">
    <property type="entry name" value="Acyl-CoA N-acyltransferases (Nat)"/>
    <property type="match status" value="1"/>
</dbReference>
<sequence>MEQTLVTARLKLTLVTTCEDGSQDLEWVHKIRSDLLATSWSILGPSKSMEDTKTFLQNRLPLRDAPDDDKRKYRVTYIVHKLITGGPQQVNTCACASDVIGTVSLSASQTVPLPKNFTVSGGLATGILTLETGYAYLPSAWSHEYATEALSAMLDAFKKAKSYWAPYKKVYIEGICSPDNPASARVLEKAGLEKIGLYEWEGDNVFLAGAWRECCVNVYGIWLVD</sequence>